<accession>A0AAV7V7M9</accession>
<proteinExistence type="predicted"/>
<dbReference type="Proteomes" id="UP001066276">
    <property type="component" value="Chromosome 2_1"/>
</dbReference>
<reference evidence="1" key="1">
    <citation type="journal article" date="2022" name="bioRxiv">
        <title>Sequencing and chromosome-scale assembly of the giantPleurodeles waltlgenome.</title>
        <authorList>
            <person name="Brown T."/>
            <person name="Elewa A."/>
            <person name="Iarovenko S."/>
            <person name="Subramanian E."/>
            <person name="Araus A.J."/>
            <person name="Petzold A."/>
            <person name="Susuki M."/>
            <person name="Suzuki K.-i.T."/>
            <person name="Hayashi T."/>
            <person name="Toyoda A."/>
            <person name="Oliveira C."/>
            <person name="Osipova E."/>
            <person name="Leigh N.D."/>
            <person name="Simon A."/>
            <person name="Yun M.H."/>
        </authorList>
    </citation>
    <scope>NUCLEOTIDE SEQUENCE</scope>
    <source>
        <strain evidence="1">20211129_DDA</strain>
        <tissue evidence="1">Liver</tissue>
    </source>
</reference>
<name>A0AAV7V7M9_PLEWA</name>
<evidence type="ECO:0000313" key="1">
    <source>
        <dbReference type="EMBL" id="KAJ1196885.1"/>
    </source>
</evidence>
<evidence type="ECO:0000313" key="2">
    <source>
        <dbReference type="Proteomes" id="UP001066276"/>
    </source>
</evidence>
<dbReference type="AlphaFoldDB" id="A0AAV7V7M9"/>
<keyword evidence="2" id="KW-1185">Reference proteome</keyword>
<dbReference type="EMBL" id="JANPWB010000003">
    <property type="protein sequence ID" value="KAJ1196885.1"/>
    <property type="molecule type" value="Genomic_DNA"/>
</dbReference>
<comment type="caution">
    <text evidence="1">The sequence shown here is derived from an EMBL/GenBank/DDBJ whole genome shotgun (WGS) entry which is preliminary data.</text>
</comment>
<feature type="non-terminal residue" evidence="1">
    <location>
        <position position="1"/>
    </location>
</feature>
<protein>
    <submittedName>
        <fullName evidence="1">Uncharacterized protein</fullName>
    </submittedName>
</protein>
<feature type="non-terminal residue" evidence="1">
    <location>
        <position position="54"/>
    </location>
</feature>
<organism evidence="1 2">
    <name type="scientific">Pleurodeles waltl</name>
    <name type="common">Iberian ribbed newt</name>
    <dbReference type="NCBI Taxonomy" id="8319"/>
    <lineage>
        <taxon>Eukaryota</taxon>
        <taxon>Metazoa</taxon>
        <taxon>Chordata</taxon>
        <taxon>Craniata</taxon>
        <taxon>Vertebrata</taxon>
        <taxon>Euteleostomi</taxon>
        <taxon>Amphibia</taxon>
        <taxon>Batrachia</taxon>
        <taxon>Caudata</taxon>
        <taxon>Salamandroidea</taxon>
        <taxon>Salamandridae</taxon>
        <taxon>Pleurodelinae</taxon>
        <taxon>Pleurodeles</taxon>
    </lineage>
</organism>
<sequence>REQHMQHLWHIQDKHTALTLYNTWRSLYTRSSRGGTPSRESSTCSILGTYRINT</sequence>
<gene>
    <name evidence="1" type="ORF">NDU88_000748</name>
</gene>